<dbReference type="InterPro" id="IPR023214">
    <property type="entry name" value="HAD_sf"/>
</dbReference>
<dbReference type="PANTHER" id="PTHR43344:SF2">
    <property type="entry name" value="PHOSPHOSERINE PHOSPHATASE"/>
    <property type="match status" value="1"/>
</dbReference>
<dbReference type="Gene3D" id="3.40.50.1000">
    <property type="entry name" value="HAD superfamily/HAD-like"/>
    <property type="match status" value="1"/>
</dbReference>
<comment type="cofactor">
    <cofactor evidence="1">
        <name>Mg(2+)</name>
        <dbReference type="ChEBI" id="CHEBI:18420"/>
    </cofactor>
</comment>
<evidence type="ECO:0000256" key="5">
    <source>
        <dbReference type="ARBA" id="ARBA00022605"/>
    </source>
</evidence>
<evidence type="ECO:0000256" key="11">
    <source>
        <dbReference type="ARBA" id="ARBA00048523"/>
    </source>
</evidence>
<evidence type="ECO:0000256" key="3">
    <source>
        <dbReference type="ARBA" id="ARBA00009184"/>
    </source>
</evidence>
<dbReference type="Proteomes" id="UP000823201">
    <property type="component" value="Unassembled WGS sequence"/>
</dbReference>
<keyword evidence="9" id="KW-0718">Serine biosynthesis</keyword>
<evidence type="ECO:0000256" key="10">
    <source>
        <dbReference type="ARBA" id="ARBA00048138"/>
    </source>
</evidence>
<evidence type="ECO:0000256" key="8">
    <source>
        <dbReference type="ARBA" id="ARBA00022842"/>
    </source>
</evidence>
<keyword evidence="5" id="KW-0028">Amino-acid biosynthesis</keyword>
<protein>
    <recommendedName>
        <fullName evidence="4">phosphoserine phosphatase</fullName>
        <ecNumber evidence="4">3.1.3.3</ecNumber>
    </recommendedName>
</protein>
<accession>A0ABS2QC57</accession>
<evidence type="ECO:0000256" key="6">
    <source>
        <dbReference type="ARBA" id="ARBA00022723"/>
    </source>
</evidence>
<dbReference type="NCBIfam" id="TIGR01488">
    <property type="entry name" value="HAD-SF-IB"/>
    <property type="match status" value="1"/>
</dbReference>
<dbReference type="Gene3D" id="3.90.1470.20">
    <property type="match status" value="1"/>
</dbReference>
<dbReference type="InterPro" id="IPR050582">
    <property type="entry name" value="HAD-like_SerB"/>
</dbReference>
<keyword evidence="13" id="KW-1185">Reference proteome</keyword>
<comment type="catalytic activity">
    <reaction evidence="10">
        <text>O-phospho-L-serine + H2O = L-serine + phosphate</text>
        <dbReference type="Rhea" id="RHEA:21208"/>
        <dbReference type="ChEBI" id="CHEBI:15377"/>
        <dbReference type="ChEBI" id="CHEBI:33384"/>
        <dbReference type="ChEBI" id="CHEBI:43474"/>
        <dbReference type="ChEBI" id="CHEBI:57524"/>
        <dbReference type="EC" id="3.1.3.3"/>
    </reaction>
</comment>
<comment type="catalytic activity">
    <reaction evidence="11">
        <text>O-phospho-D-serine + H2O = D-serine + phosphate</text>
        <dbReference type="Rhea" id="RHEA:24873"/>
        <dbReference type="ChEBI" id="CHEBI:15377"/>
        <dbReference type="ChEBI" id="CHEBI:35247"/>
        <dbReference type="ChEBI" id="CHEBI:43474"/>
        <dbReference type="ChEBI" id="CHEBI:58680"/>
        <dbReference type="EC" id="3.1.3.3"/>
    </reaction>
</comment>
<evidence type="ECO:0000256" key="2">
    <source>
        <dbReference type="ARBA" id="ARBA00005135"/>
    </source>
</evidence>
<reference evidence="12 13" key="1">
    <citation type="submission" date="2021-01" db="EMBL/GenBank/DDBJ databases">
        <title>Genomic Encyclopedia of Type Strains, Phase IV (KMG-IV): sequencing the most valuable type-strain genomes for metagenomic binning, comparative biology and taxonomic classification.</title>
        <authorList>
            <person name="Goeker M."/>
        </authorList>
    </citation>
    <scope>NUCLEOTIDE SEQUENCE [LARGE SCALE GENOMIC DNA]</scope>
    <source>
        <strain evidence="12 13">DSM 100968</strain>
    </source>
</reference>
<dbReference type="PANTHER" id="PTHR43344">
    <property type="entry name" value="PHOSPHOSERINE PHOSPHATASE"/>
    <property type="match status" value="1"/>
</dbReference>
<dbReference type="EC" id="3.1.3.3" evidence="4"/>
<sequence>MTKPFLFLSDFDGTLSNKDFFHVIIDKYHQEEAEKLYADWDKKVMTDLAYLSNIFQTIDRDQAVIDEDILSIPFDPDAKKVIDHVHQLGGDFIVISAGTDYYIKKIFAHYGIENVKIYSNPGRYQERGIRLNVDPSGRYYSEMYGINKQKVAEDLMKDYQTVFFAGDSRPDLEAACLADTVFAKGKLQGLLAEQHHPFVPVDNFADVDRYLTDHEEVFTHVSSR</sequence>
<evidence type="ECO:0000313" key="12">
    <source>
        <dbReference type="EMBL" id="MBM7659201.1"/>
    </source>
</evidence>
<dbReference type="Pfam" id="PF06888">
    <property type="entry name" value="Put_Phosphatase"/>
    <property type="match status" value="1"/>
</dbReference>
<evidence type="ECO:0000256" key="1">
    <source>
        <dbReference type="ARBA" id="ARBA00001946"/>
    </source>
</evidence>
<keyword evidence="7" id="KW-0378">Hydrolase</keyword>
<name>A0ABS2QC57_9BACL</name>
<keyword evidence="6" id="KW-0479">Metal-binding</keyword>
<evidence type="ECO:0000256" key="9">
    <source>
        <dbReference type="ARBA" id="ARBA00023299"/>
    </source>
</evidence>
<evidence type="ECO:0000256" key="7">
    <source>
        <dbReference type="ARBA" id="ARBA00022801"/>
    </source>
</evidence>
<evidence type="ECO:0000256" key="4">
    <source>
        <dbReference type="ARBA" id="ARBA00012640"/>
    </source>
</evidence>
<organism evidence="12 13">
    <name type="scientific">Sporolactobacillus spathodeae</name>
    <dbReference type="NCBI Taxonomy" id="1465502"/>
    <lineage>
        <taxon>Bacteria</taxon>
        <taxon>Bacillati</taxon>
        <taxon>Bacillota</taxon>
        <taxon>Bacilli</taxon>
        <taxon>Bacillales</taxon>
        <taxon>Sporolactobacillaceae</taxon>
        <taxon>Sporolactobacillus</taxon>
    </lineage>
</organism>
<comment type="similarity">
    <text evidence="3">Belongs to the HAD-like hydrolase superfamily. SerB family.</text>
</comment>
<dbReference type="InterPro" id="IPR006384">
    <property type="entry name" value="HAD_hydro_PyrdxlP_Pase-like"/>
</dbReference>
<gene>
    <name evidence="12" type="ORF">JOC27_002707</name>
</gene>
<dbReference type="NCBIfam" id="TIGR01489">
    <property type="entry name" value="DKMTPPase-SF"/>
    <property type="match status" value="1"/>
</dbReference>
<dbReference type="InterPro" id="IPR016965">
    <property type="entry name" value="Pase_PHOSPHO-typ"/>
</dbReference>
<keyword evidence="8" id="KW-0460">Magnesium</keyword>
<dbReference type="RefSeq" id="WP_205007738.1">
    <property type="nucleotide sequence ID" value="NZ_CBCRXA010000039.1"/>
</dbReference>
<dbReference type="InterPro" id="IPR036412">
    <property type="entry name" value="HAD-like_sf"/>
</dbReference>
<evidence type="ECO:0000313" key="13">
    <source>
        <dbReference type="Proteomes" id="UP000823201"/>
    </source>
</evidence>
<comment type="pathway">
    <text evidence="2">Amino-acid biosynthesis; L-serine biosynthesis; L-serine from 3-phospho-D-glycerate: step 3/3.</text>
</comment>
<proteinExistence type="inferred from homology"/>
<dbReference type="SUPFAM" id="SSF56784">
    <property type="entry name" value="HAD-like"/>
    <property type="match status" value="1"/>
</dbReference>
<dbReference type="EMBL" id="JAFBEV010000042">
    <property type="protein sequence ID" value="MBM7659201.1"/>
    <property type="molecule type" value="Genomic_DNA"/>
</dbReference>
<comment type="caution">
    <text evidence="12">The sequence shown here is derived from an EMBL/GenBank/DDBJ whole genome shotgun (WGS) entry which is preliminary data.</text>
</comment>